<dbReference type="EMBL" id="NXGE01000025">
    <property type="protein sequence ID" value="PRM91573.1"/>
    <property type="molecule type" value="Genomic_DNA"/>
</dbReference>
<proteinExistence type="predicted"/>
<dbReference type="AlphaFoldDB" id="A0A2S9SY97"/>
<sequence>MVAYEEVFELKPLEKIHLIDQLLLSLDLPNSELDKIWAEESERRIDAYEAGTTQSTDVYEVLAKYNR</sequence>
<evidence type="ECO:0008006" key="3">
    <source>
        <dbReference type="Google" id="ProtNLM"/>
    </source>
</evidence>
<comment type="caution">
    <text evidence="1">The sequence shown here is derived from an EMBL/GenBank/DDBJ whole genome shotgun (WGS) entry which is preliminary data.</text>
</comment>
<evidence type="ECO:0000313" key="2">
    <source>
        <dbReference type="Proteomes" id="UP000238281"/>
    </source>
</evidence>
<evidence type="ECO:0000313" key="1">
    <source>
        <dbReference type="EMBL" id="PRM91573.1"/>
    </source>
</evidence>
<reference evidence="1 2" key="1">
    <citation type="submission" date="2017-09" db="EMBL/GenBank/DDBJ databases">
        <title>Reassesment of A. cryaerophilus.</title>
        <authorList>
            <person name="Perez-Cataluna A."/>
            <person name="Collado L."/>
            <person name="Salgado O."/>
            <person name="Lefinanco V."/>
            <person name="Figueras M.J."/>
        </authorList>
    </citation>
    <scope>NUCLEOTIDE SEQUENCE [LARGE SCALE GENOMIC DNA]</scope>
    <source>
        <strain evidence="1 2">LMG 10210</strain>
    </source>
</reference>
<dbReference type="Pfam" id="PF09720">
    <property type="entry name" value="Unstab_antitox"/>
    <property type="match status" value="1"/>
</dbReference>
<dbReference type="Proteomes" id="UP000238281">
    <property type="component" value="Unassembled WGS sequence"/>
</dbReference>
<dbReference type="RefSeq" id="WP_105916274.1">
    <property type="nucleotide sequence ID" value="NZ_NXGE01000025.1"/>
</dbReference>
<gene>
    <name evidence="1" type="ORF">CJ673_11465</name>
</gene>
<name>A0A2S9SY97_9BACT</name>
<organism evidence="1 2">
    <name type="scientific">Aliarcobacter cryaerophilus</name>
    <dbReference type="NCBI Taxonomy" id="28198"/>
    <lineage>
        <taxon>Bacteria</taxon>
        <taxon>Pseudomonadati</taxon>
        <taxon>Campylobacterota</taxon>
        <taxon>Epsilonproteobacteria</taxon>
        <taxon>Campylobacterales</taxon>
        <taxon>Arcobacteraceae</taxon>
        <taxon>Aliarcobacter</taxon>
    </lineage>
</organism>
<protein>
    <recommendedName>
        <fullName evidence="3">Addiction module protein</fullName>
    </recommendedName>
</protein>
<accession>A0A2S9SY97</accession>
<dbReference type="InterPro" id="IPR013406">
    <property type="entry name" value="CHP02574_addiction_mod"/>
</dbReference>